<evidence type="ECO:0000256" key="4">
    <source>
        <dbReference type="ARBA" id="ARBA00022801"/>
    </source>
</evidence>
<evidence type="ECO:0000259" key="5">
    <source>
        <dbReference type="PROSITE" id="PS50022"/>
    </source>
</evidence>
<dbReference type="AlphaFoldDB" id="J9GGF4"/>
<dbReference type="GO" id="GO:0005975">
    <property type="term" value="P:carbohydrate metabolic process"/>
    <property type="evidence" value="ECO:0007669"/>
    <property type="project" value="InterPro"/>
</dbReference>
<dbReference type="EMBL" id="AMCI01003191">
    <property type="protein sequence ID" value="EJX00883.1"/>
    <property type="molecule type" value="Genomic_DNA"/>
</dbReference>
<proteinExistence type="inferred from homology"/>
<reference evidence="6" key="1">
    <citation type="journal article" date="2012" name="PLoS ONE">
        <title>Gene sets for utilization of primary and secondary nutrition supplies in the distal gut of endangered iberian lynx.</title>
        <authorList>
            <person name="Alcaide M."/>
            <person name="Messina E."/>
            <person name="Richter M."/>
            <person name="Bargiela R."/>
            <person name="Peplies J."/>
            <person name="Huws S.A."/>
            <person name="Newbold C.J."/>
            <person name="Golyshin P.N."/>
            <person name="Simon M.A."/>
            <person name="Lopez G."/>
            <person name="Yakimov M.M."/>
            <person name="Ferrer M."/>
        </authorList>
    </citation>
    <scope>NUCLEOTIDE SEQUENCE</scope>
</reference>
<dbReference type="GO" id="GO:0004563">
    <property type="term" value="F:beta-N-acetylhexosaminidase activity"/>
    <property type="evidence" value="ECO:0007669"/>
    <property type="project" value="UniProtKB-EC"/>
</dbReference>
<dbReference type="GO" id="GO:0030203">
    <property type="term" value="P:glycosaminoglycan metabolic process"/>
    <property type="evidence" value="ECO:0007669"/>
    <property type="project" value="TreeGrafter"/>
</dbReference>
<dbReference type="Gene3D" id="3.20.20.80">
    <property type="entry name" value="Glycosidases"/>
    <property type="match status" value="1"/>
</dbReference>
<evidence type="ECO:0000313" key="6">
    <source>
        <dbReference type="EMBL" id="EJX00883.1"/>
    </source>
</evidence>
<accession>J9GGF4</accession>
<evidence type="ECO:0000256" key="1">
    <source>
        <dbReference type="ARBA" id="ARBA00001231"/>
    </source>
</evidence>
<dbReference type="InterPro" id="IPR025705">
    <property type="entry name" value="Beta_hexosaminidase_sua/sub"/>
</dbReference>
<protein>
    <recommendedName>
        <fullName evidence="3">beta-N-acetylhexosaminidase</fullName>
        <ecNumber evidence="3">3.2.1.52</ecNumber>
    </recommendedName>
</protein>
<organism evidence="6">
    <name type="scientific">gut metagenome</name>
    <dbReference type="NCBI Taxonomy" id="749906"/>
    <lineage>
        <taxon>unclassified sequences</taxon>
        <taxon>metagenomes</taxon>
        <taxon>organismal metagenomes</taxon>
    </lineage>
</organism>
<dbReference type="PANTHER" id="PTHR22600:SF57">
    <property type="entry name" value="BETA-N-ACETYLHEXOSAMINIDASE"/>
    <property type="match status" value="1"/>
</dbReference>
<dbReference type="GO" id="GO:0016020">
    <property type="term" value="C:membrane"/>
    <property type="evidence" value="ECO:0007669"/>
    <property type="project" value="TreeGrafter"/>
</dbReference>
<dbReference type="Pfam" id="PF00754">
    <property type="entry name" value="F5_F8_type_C"/>
    <property type="match status" value="1"/>
</dbReference>
<keyword evidence="4" id="KW-0378">Hydrolase</keyword>
<evidence type="ECO:0000256" key="2">
    <source>
        <dbReference type="ARBA" id="ARBA00006285"/>
    </source>
</evidence>
<name>J9GGF4_9ZZZZ</name>
<dbReference type="InterPro" id="IPR015883">
    <property type="entry name" value="Glyco_hydro_20_cat"/>
</dbReference>
<dbReference type="InterPro" id="IPR008979">
    <property type="entry name" value="Galactose-bd-like_sf"/>
</dbReference>
<sequence length="315" mass="35549">MGWDEIVDADLGGKPTVMVWRDLSYATAAAAHGYDILLSPGKYYYFDSYQDAPPTQPEAIGGYLPLEQVYGFAPAQELPADVQPHIRGVQANVWTEYIPTPSHLEYMLYPRVLALAETGWYGSAHKNYPDFRQRVLAHSDRLRKQNVTVFDIQKEKGEREAARKLKCHKGMGAKVCYALPPHTAYKAAGEGALTDGVRGGWAHNDGRWQGFIRDKRLDVTLDLGKVQRIRRVATDFLQVCGPEIFYPSAYIISVSRDGKSYKELYRELIPSTKTIQPDVRTCQWQGKSIAARYIRVQALPSEFGGWVFTDEIVVE</sequence>
<comment type="similarity">
    <text evidence="2">Belongs to the glycosyl hydrolase 20 family.</text>
</comment>
<gene>
    <name evidence="6" type="ORF">EVA_11011</name>
</gene>
<dbReference type="Gene3D" id="2.60.120.260">
    <property type="entry name" value="Galactose-binding domain-like"/>
    <property type="match status" value="1"/>
</dbReference>
<comment type="caution">
    <text evidence="6">The sequence shown here is derived from an EMBL/GenBank/DDBJ whole genome shotgun (WGS) entry which is preliminary data.</text>
</comment>
<dbReference type="InterPro" id="IPR000421">
    <property type="entry name" value="FA58C"/>
</dbReference>
<dbReference type="PROSITE" id="PS50022">
    <property type="entry name" value="FA58C_3"/>
    <property type="match status" value="1"/>
</dbReference>
<dbReference type="InterPro" id="IPR017853">
    <property type="entry name" value="GH"/>
</dbReference>
<dbReference type="EC" id="3.2.1.52" evidence="3"/>
<dbReference type="SUPFAM" id="SSF49785">
    <property type="entry name" value="Galactose-binding domain-like"/>
    <property type="match status" value="1"/>
</dbReference>
<evidence type="ECO:0000256" key="3">
    <source>
        <dbReference type="ARBA" id="ARBA00012663"/>
    </source>
</evidence>
<dbReference type="SUPFAM" id="SSF51445">
    <property type="entry name" value="(Trans)glycosidases"/>
    <property type="match status" value="1"/>
</dbReference>
<feature type="domain" description="F5/8 type C" evidence="5">
    <location>
        <begin position="208"/>
        <end position="315"/>
    </location>
</feature>
<comment type="catalytic activity">
    <reaction evidence="1">
        <text>Hydrolysis of terminal non-reducing N-acetyl-D-hexosamine residues in N-acetyl-beta-D-hexosaminides.</text>
        <dbReference type="EC" id="3.2.1.52"/>
    </reaction>
</comment>
<dbReference type="PANTHER" id="PTHR22600">
    <property type="entry name" value="BETA-HEXOSAMINIDASE"/>
    <property type="match status" value="1"/>
</dbReference>
<dbReference type="Pfam" id="PF00728">
    <property type="entry name" value="Glyco_hydro_20"/>
    <property type="match status" value="1"/>
</dbReference>